<proteinExistence type="predicted"/>
<protein>
    <submittedName>
        <fullName evidence="1">Uncharacterized protein</fullName>
    </submittedName>
</protein>
<comment type="caution">
    <text evidence="1">The sequence shown here is derived from an EMBL/GenBank/DDBJ whole genome shotgun (WGS) entry which is preliminary data.</text>
</comment>
<reference evidence="1" key="1">
    <citation type="journal article" date="2019" name="bioRxiv">
        <title>The Genome of the Zebra Mussel, Dreissena polymorpha: A Resource for Invasive Species Research.</title>
        <authorList>
            <person name="McCartney M.A."/>
            <person name="Auch B."/>
            <person name="Kono T."/>
            <person name="Mallez S."/>
            <person name="Zhang Y."/>
            <person name="Obille A."/>
            <person name="Becker A."/>
            <person name="Abrahante J.E."/>
            <person name="Garbe J."/>
            <person name="Badalamenti J.P."/>
            <person name="Herman A."/>
            <person name="Mangelson H."/>
            <person name="Liachko I."/>
            <person name="Sullivan S."/>
            <person name="Sone E.D."/>
            <person name="Koren S."/>
            <person name="Silverstein K.A.T."/>
            <person name="Beckman K.B."/>
            <person name="Gohl D.M."/>
        </authorList>
    </citation>
    <scope>NUCLEOTIDE SEQUENCE</scope>
    <source>
        <strain evidence="1">Duluth1</strain>
        <tissue evidence="1">Whole animal</tissue>
    </source>
</reference>
<organism evidence="1 2">
    <name type="scientific">Dreissena polymorpha</name>
    <name type="common">Zebra mussel</name>
    <name type="synonym">Mytilus polymorpha</name>
    <dbReference type="NCBI Taxonomy" id="45954"/>
    <lineage>
        <taxon>Eukaryota</taxon>
        <taxon>Metazoa</taxon>
        <taxon>Spiralia</taxon>
        <taxon>Lophotrochozoa</taxon>
        <taxon>Mollusca</taxon>
        <taxon>Bivalvia</taxon>
        <taxon>Autobranchia</taxon>
        <taxon>Heteroconchia</taxon>
        <taxon>Euheterodonta</taxon>
        <taxon>Imparidentia</taxon>
        <taxon>Neoheterodontei</taxon>
        <taxon>Myida</taxon>
        <taxon>Dreissenoidea</taxon>
        <taxon>Dreissenidae</taxon>
        <taxon>Dreissena</taxon>
    </lineage>
</organism>
<evidence type="ECO:0000313" key="2">
    <source>
        <dbReference type="Proteomes" id="UP000828390"/>
    </source>
</evidence>
<keyword evidence="2" id="KW-1185">Reference proteome</keyword>
<reference evidence="1" key="2">
    <citation type="submission" date="2020-11" db="EMBL/GenBank/DDBJ databases">
        <authorList>
            <person name="McCartney M.A."/>
            <person name="Auch B."/>
            <person name="Kono T."/>
            <person name="Mallez S."/>
            <person name="Becker A."/>
            <person name="Gohl D.M."/>
            <person name="Silverstein K.A.T."/>
            <person name="Koren S."/>
            <person name="Bechman K.B."/>
            <person name="Herman A."/>
            <person name="Abrahante J.E."/>
            <person name="Garbe J."/>
        </authorList>
    </citation>
    <scope>NUCLEOTIDE SEQUENCE</scope>
    <source>
        <strain evidence="1">Duluth1</strain>
        <tissue evidence="1">Whole animal</tissue>
    </source>
</reference>
<sequence>MEAASTNVSCDMDIAFLCDDGHVLGFEVSECDSRLDDVSVTSQVDSAFDEDDTMCELEKYVNDDVSFRTFTRLRSMFNDGRNVDAIADDSAIDSFMTD</sequence>
<dbReference type="AlphaFoldDB" id="A0A9D4JTE9"/>
<dbReference type="EMBL" id="JAIWYP010000005">
    <property type="protein sequence ID" value="KAH3819532.1"/>
    <property type="molecule type" value="Genomic_DNA"/>
</dbReference>
<name>A0A9D4JTE9_DREPO</name>
<evidence type="ECO:0000313" key="1">
    <source>
        <dbReference type="EMBL" id="KAH3819532.1"/>
    </source>
</evidence>
<gene>
    <name evidence="1" type="ORF">DPMN_121270</name>
</gene>
<dbReference type="Proteomes" id="UP000828390">
    <property type="component" value="Unassembled WGS sequence"/>
</dbReference>
<accession>A0A9D4JTE9</accession>